<organism evidence="7 8">
    <name type="scientific">Phytophthora fragariaefolia</name>
    <dbReference type="NCBI Taxonomy" id="1490495"/>
    <lineage>
        <taxon>Eukaryota</taxon>
        <taxon>Sar</taxon>
        <taxon>Stramenopiles</taxon>
        <taxon>Oomycota</taxon>
        <taxon>Peronosporomycetes</taxon>
        <taxon>Peronosporales</taxon>
        <taxon>Peronosporaceae</taxon>
        <taxon>Phytophthora</taxon>
    </lineage>
</organism>
<dbReference type="GO" id="GO:0005524">
    <property type="term" value="F:ATP binding"/>
    <property type="evidence" value="ECO:0007669"/>
    <property type="project" value="UniProtKB-UniRule"/>
</dbReference>
<evidence type="ECO:0000256" key="5">
    <source>
        <dbReference type="SAM" id="MobiDB-lite"/>
    </source>
</evidence>
<dbReference type="OrthoDB" id="60655at2759"/>
<dbReference type="Proteomes" id="UP001165121">
    <property type="component" value="Unassembled WGS sequence"/>
</dbReference>
<evidence type="ECO:0000259" key="6">
    <source>
        <dbReference type="PROSITE" id="PS50011"/>
    </source>
</evidence>
<feature type="domain" description="Protein kinase" evidence="6">
    <location>
        <begin position="800"/>
        <end position="1063"/>
    </location>
</feature>
<dbReference type="SUPFAM" id="SSF56112">
    <property type="entry name" value="Protein kinase-like (PK-like)"/>
    <property type="match status" value="1"/>
</dbReference>
<name>A0A9W6YN53_9STRA</name>
<gene>
    <name evidence="7" type="ORF">Pfra01_002942400</name>
</gene>
<dbReference type="PROSITE" id="PS50011">
    <property type="entry name" value="PROTEIN_KINASE_DOM"/>
    <property type="match status" value="1"/>
</dbReference>
<dbReference type="InterPro" id="IPR011009">
    <property type="entry name" value="Kinase-like_dom_sf"/>
</dbReference>
<feature type="region of interest" description="Disordered" evidence="5">
    <location>
        <begin position="9"/>
        <end position="45"/>
    </location>
</feature>
<evidence type="ECO:0000256" key="4">
    <source>
        <dbReference type="SAM" id="Coils"/>
    </source>
</evidence>
<feature type="binding site" evidence="3">
    <location>
        <position position="827"/>
    </location>
    <ligand>
        <name>ATP</name>
        <dbReference type="ChEBI" id="CHEBI:30616"/>
    </ligand>
</feature>
<keyword evidence="8" id="KW-1185">Reference proteome</keyword>
<dbReference type="InterPro" id="IPR020635">
    <property type="entry name" value="Tyr_kinase_cat_dom"/>
</dbReference>
<keyword evidence="4" id="KW-0175">Coiled coil</keyword>
<feature type="region of interest" description="Disordered" evidence="5">
    <location>
        <begin position="410"/>
        <end position="490"/>
    </location>
</feature>
<dbReference type="PROSITE" id="PS00107">
    <property type="entry name" value="PROTEIN_KINASE_ATP"/>
    <property type="match status" value="1"/>
</dbReference>
<dbReference type="AlphaFoldDB" id="A0A9W6YN53"/>
<dbReference type="InterPro" id="IPR008266">
    <property type="entry name" value="Tyr_kinase_AS"/>
</dbReference>
<dbReference type="GO" id="GO:0043235">
    <property type="term" value="C:receptor complex"/>
    <property type="evidence" value="ECO:0007669"/>
    <property type="project" value="TreeGrafter"/>
</dbReference>
<feature type="compositionally biased region" description="Basic and acidic residues" evidence="5">
    <location>
        <begin position="468"/>
        <end position="478"/>
    </location>
</feature>
<dbReference type="InterPro" id="IPR000719">
    <property type="entry name" value="Prot_kinase_dom"/>
</dbReference>
<dbReference type="PANTHER" id="PTHR24416">
    <property type="entry name" value="TYROSINE-PROTEIN KINASE RECEPTOR"/>
    <property type="match status" value="1"/>
</dbReference>
<dbReference type="Gene3D" id="3.30.200.20">
    <property type="entry name" value="Phosphorylase Kinase, domain 1"/>
    <property type="match status" value="1"/>
</dbReference>
<dbReference type="PRINTS" id="PR00109">
    <property type="entry name" value="TYRKINASE"/>
</dbReference>
<feature type="compositionally biased region" description="Basic and acidic residues" evidence="5">
    <location>
        <begin position="253"/>
        <end position="263"/>
    </location>
</feature>
<comment type="catalytic activity">
    <reaction evidence="2">
        <text>L-tyrosyl-[protein] + ATP = O-phospho-L-tyrosyl-[protein] + ADP + H(+)</text>
        <dbReference type="Rhea" id="RHEA:10596"/>
        <dbReference type="Rhea" id="RHEA-COMP:10136"/>
        <dbReference type="Rhea" id="RHEA-COMP:20101"/>
        <dbReference type="ChEBI" id="CHEBI:15378"/>
        <dbReference type="ChEBI" id="CHEBI:30616"/>
        <dbReference type="ChEBI" id="CHEBI:46858"/>
        <dbReference type="ChEBI" id="CHEBI:61978"/>
        <dbReference type="ChEBI" id="CHEBI:456216"/>
        <dbReference type="EC" id="2.7.10.1"/>
    </reaction>
</comment>
<dbReference type="InterPro" id="IPR017441">
    <property type="entry name" value="Protein_kinase_ATP_BS"/>
</dbReference>
<dbReference type="InterPro" id="IPR001245">
    <property type="entry name" value="Ser-Thr/Tyr_kinase_cat_dom"/>
</dbReference>
<evidence type="ECO:0000256" key="2">
    <source>
        <dbReference type="ARBA" id="ARBA00051243"/>
    </source>
</evidence>
<dbReference type="PANTHER" id="PTHR24416:SF611">
    <property type="entry name" value="TYROSINE-PROTEIN KINASE TRANSMEMBRANE RECEPTOR ROR"/>
    <property type="match status" value="1"/>
</dbReference>
<protein>
    <submittedName>
        <fullName evidence="7">Unnamed protein product</fullName>
    </submittedName>
</protein>
<keyword evidence="3" id="KW-0067">ATP-binding</keyword>
<evidence type="ECO:0000256" key="3">
    <source>
        <dbReference type="PROSITE-ProRule" id="PRU10141"/>
    </source>
</evidence>
<feature type="coiled-coil region" evidence="4">
    <location>
        <begin position="307"/>
        <end position="341"/>
    </location>
</feature>
<keyword evidence="3" id="KW-0547">Nucleotide-binding</keyword>
<evidence type="ECO:0000313" key="7">
    <source>
        <dbReference type="EMBL" id="GMG15372.1"/>
    </source>
</evidence>
<feature type="region of interest" description="Disordered" evidence="5">
    <location>
        <begin position="371"/>
        <end position="397"/>
    </location>
</feature>
<feature type="region of interest" description="Disordered" evidence="5">
    <location>
        <begin position="227"/>
        <end position="263"/>
    </location>
</feature>
<dbReference type="GO" id="GO:0007169">
    <property type="term" value="P:cell surface receptor protein tyrosine kinase signaling pathway"/>
    <property type="evidence" value="ECO:0007669"/>
    <property type="project" value="TreeGrafter"/>
</dbReference>
<proteinExistence type="predicted"/>
<dbReference type="GO" id="GO:0005886">
    <property type="term" value="C:plasma membrane"/>
    <property type="evidence" value="ECO:0007669"/>
    <property type="project" value="TreeGrafter"/>
</dbReference>
<dbReference type="Gene3D" id="1.10.510.10">
    <property type="entry name" value="Transferase(Phosphotransferase) domain 1"/>
    <property type="match status" value="1"/>
</dbReference>
<feature type="compositionally biased region" description="Polar residues" evidence="5">
    <location>
        <begin position="441"/>
        <end position="466"/>
    </location>
</feature>
<sequence length="1111" mass="123648">MWCCKVVIKPSGKGKASSDTNAGRPRASSDSGDHGRRRAGGRGTGFGRGGFGFGFGWGRGVGRGGARLNQMRPNVQGPLPFPPFDGAYLWGDDWRQRWLQHWSGWQGWGWPGVDQNRRKARGKGRRGIRRRNSFDDVYAVAVPVAARVVDGEDNELVKEPAHKSMYEALDLTPSAPPFPPKRPRWGSDDGWRERFNILDDENHDHYRRNSFHKSISEPAGQQDFRFLDENHSDSDSSDDDDEAGLTWSTMNKSDQEHFTRDSLHGRRQAHRLLDEVRLDDANQAGKLHLDGGRAKRSEQSRASDICRMRAEWKQKRYERKVHKYEQKLHAAREKIDKRRDKSSDTQEKYVEVKERDRYAREIELAADEVLHPLESKPGSTQVRLHEPGDPTSSASRHTALPTVAATISNSDMISAPPAASARRMQTPKLQTRGDPRKWALSSRTLGRPSTSLDHKVQTSSGVSDQTDTVEHDERENKRSVSIAPVTQAASTHDISDIEIQGRYGNITRSYEEDDVTNMRAYAPLSYTDSPPHYITALDPSPIYRGPSEQPSYDSFSPIGSPRSTDMGRDSFGDIDHDYDILSPSNSVHDEEFPTDKFQHVYRSIQMAAVPPHRRSESALTAEEGGLNAKSEFGVPGHRDRVNFSAFAPPSVCPSPKPFQFTVWAFLLNQRDEMHELAKSDHPGSRKLSLETKLNVRRGALVHVTLETPTGFQVLNGATQGFAWEGEISSVDYNVVCTEGAAFGRVLFKARITVGSSVAVLNSFVLVGSRAMDPGELESDVLEGWMDVMEQTYREIPFRSLEMKELVGQGYFGDAYRASLDGEDVVVKTIRASEFGETTSQIVREFQHEAAMLNMFGHHPCIVPFVGASTDTKFPLALVTKYLPYGSLEDNLRGQHSSTLTLDERTGMLKDAAAGLLNIHEGGFIHRDLAARNCLVDQGNHVRICDFGLCRRVKSKTAGMLMKDAVGPVKYMAPESLQPPHAFSYDSDVYMFGVLMWETYTSSPPFAALTPVEAMMHVLRGERLPVPKELPTSLQKLMLNCFHDSPAERPSMQDVLVALDDSLISSQRASAAIAASTAVATATAAAATSTAMAKSVVSRSDFRQEQDRSIWV</sequence>
<dbReference type="GO" id="GO:0004714">
    <property type="term" value="F:transmembrane receptor protein tyrosine kinase activity"/>
    <property type="evidence" value="ECO:0007669"/>
    <property type="project" value="UniProtKB-EC"/>
</dbReference>
<evidence type="ECO:0000256" key="1">
    <source>
        <dbReference type="ARBA" id="ARBA00004167"/>
    </source>
</evidence>
<evidence type="ECO:0000313" key="8">
    <source>
        <dbReference type="Proteomes" id="UP001165121"/>
    </source>
</evidence>
<reference evidence="7" key="1">
    <citation type="submission" date="2023-04" db="EMBL/GenBank/DDBJ databases">
        <title>Phytophthora fragariaefolia NBRC 109709.</title>
        <authorList>
            <person name="Ichikawa N."/>
            <person name="Sato H."/>
            <person name="Tonouchi N."/>
        </authorList>
    </citation>
    <scope>NUCLEOTIDE SEQUENCE</scope>
    <source>
        <strain evidence="7">NBRC 109709</strain>
    </source>
</reference>
<accession>A0A9W6YN53</accession>
<dbReference type="EMBL" id="BSXT01018881">
    <property type="protein sequence ID" value="GMG15372.1"/>
    <property type="molecule type" value="Genomic_DNA"/>
</dbReference>
<comment type="subcellular location">
    <subcellularLocation>
        <location evidence="1">Membrane</location>
        <topology evidence="1">Single-pass membrane protein</topology>
    </subcellularLocation>
</comment>
<dbReference type="InterPro" id="IPR050122">
    <property type="entry name" value="RTK"/>
</dbReference>
<dbReference type="PROSITE" id="PS00109">
    <property type="entry name" value="PROTEIN_KINASE_TYR"/>
    <property type="match status" value="1"/>
</dbReference>
<dbReference type="Pfam" id="PF07714">
    <property type="entry name" value="PK_Tyr_Ser-Thr"/>
    <property type="match status" value="1"/>
</dbReference>
<dbReference type="SMART" id="SM00219">
    <property type="entry name" value="TyrKc"/>
    <property type="match status" value="1"/>
</dbReference>
<comment type="caution">
    <text evidence="7">The sequence shown here is derived from an EMBL/GenBank/DDBJ whole genome shotgun (WGS) entry which is preliminary data.</text>
</comment>